<evidence type="ECO:0000256" key="1">
    <source>
        <dbReference type="ARBA" id="ARBA00022884"/>
    </source>
</evidence>
<organism evidence="4">
    <name type="scientific">Sesamum calycinum</name>
    <dbReference type="NCBI Taxonomy" id="2727403"/>
    <lineage>
        <taxon>Eukaryota</taxon>
        <taxon>Viridiplantae</taxon>
        <taxon>Streptophyta</taxon>
        <taxon>Embryophyta</taxon>
        <taxon>Tracheophyta</taxon>
        <taxon>Spermatophyta</taxon>
        <taxon>Magnoliopsida</taxon>
        <taxon>eudicotyledons</taxon>
        <taxon>Gunneridae</taxon>
        <taxon>Pentapetalae</taxon>
        <taxon>asterids</taxon>
        <taxon>lamiids</taxon>
        <taxon>Lamiales</taxon>
        <taxon>Pedaliaceae</taxon>
        <taxon>Sesamum</taxon>
    </lineage>
</organism>
<feature type="region of interest" description="Disordered" evidence="2">
    <location>
        <begin position="52"/>
        <end position="158"/>
    </location>
</feature>
<reference evidence="4" key="2">
    <citation type="journal article" date="2024" name="Plant">
        <title>Genomic evolution and insights into agronomic trait innovations of Sesamum species.</title>
        <authorList>
            <person name="Miao H."/>
            <person name="Wang L."/>
            <person name="Qu L."/>
            <person name="Liu H."/>
            <person name="Sun Y."/>
            <person name="Le M."/>
            <person name="Wang Q."/>
            <person name="Wei S."/>
            <person name="Zheng Y."/>
            <person name="Lin W."/>
            <person name="Duan Y."/>
            <person name="Cao H."/>
            <person name="Xiong S."/>
            <person name="Wang X."/>
            <person name="Wei L."/>
            <person name="Li C."/>
            <person name="Ma Q."/>
            <person name="Ju M."/>
            <person name="Zhao R."/>
            <person name="Li G."/>
            <person name="Mu C."/>
            <person name="Tian Q."/>
            <person name="Mei H."/>
            <person name="Zhang T."/>
            <person name="Gao T."/>
            <person name="Zhang H."/>
        </authorList>
    </citation>
    <scope>NUCLEOTIDE SEQUENCE</scope>
    <source>
        <strain evidence="4">KEN8</strain>
    </source>
</reference>
<evidence type="ECO:0000256" key="2">
    <source>
        <dbReference type="SAM" id="MobiDB-lite"/>
    </source>
</evidence>
<comment type="caution">
    <text evidence="4">The sequence shown here is derived from an EMBL/GenBank/DDBJ whole genome shotgun (WGS) entry which is preliminary data.</text>
</comment>
<dbReference type="InterPro" id="IPR035979">
    <property type="entry name" value="RBD_domain_sf"/>
</dbReference>
<dbReference type="EMBL" id="JACGWM010000008">
    <property type="protein sequence ID" value="KAL0357246.1"/>
    <property type="molecule type" value="Genomic_DNA"/>
</dbReference>
<evidence type="ECO:0000313" key="4">
    <source>
        <dbReference type="EMBL" id="KAL0357246.1"/>
    </source>
</evidence>
<dbReference type="GO" id="GO:0003723">
    <property type="term" value="F:RNA binding"/>
    <property type="evidence" value="ECO:0007669"/>
    <property type="project" value="UniProtKB-KW"/>
</dbReference>
<keyword evidence="1" id="KW-0694">RNA-binding</keyword>
<dbReference type="AlphaFoldDB" id="A0AAW2PS42"/>
<dbReference type="Pfam" id="PF05391">
    <property type="entry name" value="Lsm_interact"/>
    <property type="match status" value="1"/>
</dbReference>
<feature type="domain" description="LSM-interacting" evidence="3">
    <location>
        <begin position="142"/>
        <end position="157"/>
    </location>
</feature>
<feature type="compositionally biased region" description="Basic and acidic residues" evidence="2">
    <location>
        <begin position="83"/>
        <end position="92"/>
    </location>
</feature>
<dbReference type="InterPro" id="IPR008669">
    <property type="entry name" value="LSM_interact"/>
</dbReference>
<sequence length="158" mass="17941">MSWSNYIDPWYFTCNFVKGLAYVDFSDDAHLAAAVEKNKQILFGKRLSILKSDPQGRKKAAGRGPRSEHVNAGKRINNAGKTDSQETSKRQNESQAQSSHSRHDEDVQLKGRNTFAVPRNVKPLGWSSRSKPQPEGDEEQEDETPKSNDEFRKMFLKT</sequence>
<evidence type="ECO:0000259" key="3">
    <source>
        <dbReference type="Pfam" id="PF05391"/>
    </source>
</evidence>
<feature type="compositionally biased region" description="Basic and acidic residues" evidence="2">
    <location>
        <begin position="143"/>
        <end position="158"/>
    </location>
</feature>
<dbReference type="SUPFAM" id="SSF54928">
    <property type="entry name" value="RNA-binding domain, RBD"/>
    <property type="match status" value="1"/>
</dbReference>
<gene>
    <name evidence="4" type="ORF">Scaly_1410300</name>
</gene>
<accession>A0AAW2PS42</accession>
<reference evidence="4" key="1">
    <citation type="submission" date="2020-06" db="EMBL/GenBank/DDBJ databases">
        <authorList>
            <person name="Li T."/>
            <person name="Hu X."/>
            <person name="Zhang T."/>
            <person name="Song X."/>
            <person name="Zhang H."/>
            <person name="Dai N."/>
            <person name="Sheng W."/>
            <person name="Hou X."/>
            <person name="Wei L."/>
        </authorList>
    </citation>
    <scope>NUCLEOTIDE SEQUENCE</scope>
    <source>
        <strain evidence="4">KEN8</strain>
        <tissue evidence="4">Leaf</tissue>
    </source>
</reference>
<proteinExistence type="predicted"/>
<name>A0AAW2PS42_9LAMI</name>
<protein>
    <recommendedName>
        <fullName evidence="3">LSM-interacting domain-containing protein</fullName>
    </recommendedName>
</protein>